<protein>
    <recommendedName>
        <fullName evidence="9">NOL1/NOP2/Sun domain family member 4</fullName>
    </recommendedName>
</protein>
<dbReference type="InterPro" id="IPR029063">
    <property type="entry name" value="SAM-dependent_MTases_sf"/>
</dbReference>
<dbReference type="InterPro" id="IPR023267">
    <property type="entry name" value="RCMT"/>
</dbReference>
<dbReference type="InterPro" id="IPR001678">
    <property type="entry name" value="MeTrfase_RsmB-F_NOP2_dom"/>
</dbReference>
<evidence type="ECO:0000256" key="3">
    <source>
        <dbReference type="ARBA" id="ARBA00022603"/>
    </source>
</evidence>
<sequence>MMMHRRCFSSTTNRLAEYARKKKNKMHWADEAKLLNNIQRALTHYDDFYGNLFGKQWPSMRLGLLSPPKYMAIPNTFTGNIEPITQKLNGMGAYNIQQLWSNSLEEHEAKELDLNKDLGRLHQVDITLGAIAESKRAAELDILYQNAPTGKKLGELQLGKHTMGRIVSDVSEAAGDFIPSTKLKGMDDFTLDSEYFSSYLKKHDEPEEDESATEVEGDNEVLFLKSNQSSLLHFPQFLIPHAFENGSAMNFPPASRDSSSNLREYICVNGSSILPVIALDLRPGTNLLDMCAGPGTKSLMALMTMATDSITCNDLESSRLARVKQIFLEFLGTSNPDIATFTKFNSRDHPAREEYSRVLVDVPCLNDRVSCTVVDNNIFKPRRTKERLALVKTQKEILHSGLKAVNKKEGSAIVYSTCTLSPIENDGVVMNALKETEVSNLYVDLVGLMKLITPFEKAGVFRVTRIRCEVLVTPTKFCNYGPMFISRIVVKPSLAFVVEA</sequence>
<proteinExistence type="inferred from homology"/>
<dbReference type="PRINTS" id="PR02008">
    <property type="entry name" value="RCMTFAMILY"/>
</dbReference>
<dbReference type="Gene3D" id="3.40.50.150">
    <property type="entry name" value="Vaccinia Virus protein VP39"/>
    <property type="match status" value="1"/>
</dbReference>
<dbReference type="PANTHER" id="PTHR22808:SF3">
    <property type="entry name" value="5-METHYLCYTOSINE RRNA METHYLTRANSFERASE NSUN4"/>
    <property type="match status" value="1"/>
</dbReference>
<dbReference type="SUPFAM" id="SSF53335">
    <property type="entry name" value="S-adenosyl-L-methionine-dependent methyltransferases"/>
    <property type="match status" value="1"/>
</dbReference>
<feature type="binding site" evidence="11">
    <location>
        <position position="314"/>
    </location>
    <ligand>
        <name>S-adenosyl-L-methionine</name>
        <dbReference type="ChEBI" id="CHEBI:59789"/>
    </ligand>
</feature>
<dbReference type="STRING" id="48709.A0A1D2NMT2"/>
<keyword evidence="2" id="KW-0698">rRNA processing</keyword>
<dbReference type="InterPro" id="IPR049560">
    <property type="entry name" value="MeTrfase_RsmB-F_NOP2_cat"/>
</dbReference>
<feature type="active site" description="Nucleophile" evidence="11">
    <location>
        <position position="418"/>
    </location>
</feature>
<feature type="binding site" evidence="11">
    <location>
        <position position="361"/>
    </location>
    <ligand>
        <name>S-adenosyl-L-methionine</name>
        <dbReference type="ChEBI" id="CHEBI:59789"/>
    </ligand>
</feature>
<dbReference type="AlphaFoldDB" id="A0A1D2NMT2"/>
<organism evidence="13 14">
    <name type="scientific">Orchesella cincta</name>
    <name type="common">Springtail</name>
    <name type="synonym">Podura cincta</name>
    <dbReference type="NCBI Taxonomy" id="48709"/>
    <lineage>
        <taxon>Eukaryota</taxon>
        <taxon>Metazoa</taxon>
        <taxon>Ecdysozoa</taxon>
        <taxon>Arthropoda</taxon>
        <taxon>Hexapoda</taxon>
        <taxon>Collembola</taxon>
        <taxon>Entomobryomorpha</taxon>
        <taxon>Entomobryoidea</taxon>
        <taxon>Orchesellidae</taxon>
        <taxon>Orchesellinae</taxon>
        <taxon>Orchesella</taxon>
    </lineage>
</organism>
<evidence type="ECO:0000256" key="9">
    <source>
        <dbReference type="ARBA" id="ARBA00042050"/>
    </source>
</evidence>
<keyword evidence="3 11" id="KW-0489">Methyltransferase</keyword>
<dbReference type="PANTHER" id="PTHR22808">
    <property type="entry name" value="NCL1 YEAST -RELATED NOL1/NOP2/FMU SUN DOMAIN-CONTAINING"/>
    <property type="match status" value="1"/>
</dbReference>
<dbReference type="OrthoDB" id="8020218at2759"/>
<dbReference type="GO" id="GO:0008173">
    <property type="term" value="F:RNA methyltransferase activity"/>
    <property type="evidence" value="ECO:0007669"/>
    <property type="project" value="InterPro"/>
</dbReference>
<keyword evidence="6 11" id="KW-0694">RNA-binding</keyword>
<keyword evidence="7" id="KW-0809">Transit peptide</keyword>
<evidence type="ECO:0000256" key="6">
    <source>
        <dbReference type="ARBA" id="ARBA00022884"/>
    </source>
</evidence>
<dbReference type="Pfam" id="PF01189">
    <property type="entry name" value="Methyltr_RsmB-F"/>
    <property type="match status" value="1"/>
</dbReference>
<keyword evidence="8" id="KW-0496">Mitochondrion</keyword>
<dbReference type="Gene3D" id="6.20.240.40">
    <property type="match status" value="1"/>
</dbReference>
<comment type="caution">
    <text evidence="13">The sequence shown here is derived from an EMBL/GenBank/DDBJ whole genome shotgun (WGS) entry which is preliminary data.</text>
</comment>
<evidence type="ECO:0000256" key="5">
    <source>
        <dbReference type="ARBA" id="ARBA00022691"/>
    </source>
</evidence>
<evidence type="ECO:0000256" key="11">
    <source>
        <dbReference type="PROSITE-ProRule" id="PRU01023"/>
    </source>
</evidence>
<evidence type="ECO:0000256" key="1">
    <source>
        <dbReference type="ARBA" id="ARBA00004173"/>
    </source>
</evidence>
<evidence type="ECO:0000313" key="14">
    <source>
        <dbReference type="Proteomes" id="UP000094527"/>
    </source>
</evidence>
<comment type="caution">
    <text evidence="11">Lacks conserved residue(s) required for the propagation of feature annotation.</text>
</comment>
<evidence type="ECO:0000256" key="4">
    <source>
        <dbReference type="ARBA" id="ARBA00022679"/>
    </source>
</evidence>
<dbReference type="OMA" id="MVNNFGD"/>
<evidence type="ECO:0000256" key="2">
    <source>
        <dbReference type="ARBA" id="ARBA00022552"/>
    </source>
</evidence>
<name>A0A1D2NMT2_ORCCI</name>
<keyword evidence="5 11" id="KW-0949">S-adenosyl-L-methionine</keyword>
<evidence type="ECO:0000256" key="8">
    <source>
        <dbReference type="ARBA" id="ARBA00023128"/>
    </source>
</evidence>
<comment type="catalytic activity">
    <reaction evidence="10">
        <text>a cytidine in rRNA + S-adenosyl-L-methionine = a 5-methylcytidine in rRNA + S-adenosyl-L-homocysteine + H(+)</text>
        <dbReference type="Rhea" id="RHEA:61484"/>
        <dbReference type="Rhea" id="RHEA-COMP:15836"/>
        <dbReference type="Rhea" id="RHEA-COMP:15837"/>
        <dbReference type="ChEBI" id="CHEBI:15378"/>
        <dbReference type="ChEBI" id="CHEBI:57856"/>
        <dbReference type="ChEBI" id="CHEBI:59789"/>
        <dbReference type="ChEBI" id="CHEBI:74483"/>
        <dbReference type="ChEBI" id="CHEBI:82748"/>
    </reaction>
</comment>
<keyword evidence="4 11" id="KW-0808">Transferase</keyword>
<keyword evidence="14" id="KW-1185">Reference proteome</keyword>
<comment type="subcellular location">
    <subcellularLocation>
        <location evidence="1">Mitochondrion</location>
    </subcellularLocation>
</comment>
<evidence type="ECO:0000313" key="13">
    <source>
        <dbReference type="EMBL" id="ODN06588.1"/>
    </source>
</evidence>
<reference evidence="13 14" key="1">
    <citation type="journal article" date="2016" name="Genome Biol. Evol.">
        <title>Gene Family Evolution Reflects Adaptation to Soil Environmental Stressors in the Genome of the Collembolan Orchesella cincta.</title>
        <authorList>
            <person name="Faddeeva-Vakhrusheva A."/>
            <person name="Derks M.F."/>
            <person name="Anvar S.Y."/>
            <person name="Agamennone V."/>
            <person name="Suring W."/>
            <person name="Smit S."/>
            <person name="van Straalen N.M."/>
            <person name="Roelofs D."/>
        </authorList>
    </citation>
    <scope>NUCLEOTIDE SEQUENCE [LARGE SCALE GENOMIC DNA]</scope>
    <source>
        <tissue evidence="13">Mixed pool</tissue>
    </source>
</reference>
<dbReference type="Proteomes" id="UP000094527">
    <property type="component" value="Unassembled WGS sequence"/>
</dbReference>
<dbReference type="GO" id="GO:0031167">
    <property type="term" value="P:rRNA methylation"/>
    <property type="evidence" value="ECO:0007669"/>
    <property type="project" value="TreeGrafter"/>
</dbReference>
<comment type="similarity">
    <text evidence="11">Belongs to the class I-like SAM-binding methyltransferase superfamily. RsmB/NOP family.</text>
</comment>
<evidence type="ECO:0000256" key="7">
    <source>
        <dbReference type="ARBA" id="ARBA00022946"/>
    </source>
</evidence>
<dbReference type="PROSITE" id="PS51686">
    <property type="entry name" value="SAM_MT_RSMB_NOP"/>
    <property type="match status" value="1"/>
</dbReference>
<feature type="domain" description="SAM-dependent MTase RsmB/NOP-type" evidence="12">
    <location>
        <begin position="198"/>
        <end position="491"/>
    </location>
</feature>
<dbReference type="EMBL" id="LJIJ01000002">
    <property type="protein sequence ID" value="ODN06588.1"/>
    <property type="molecule type" value="Genomic_DNA"/>
</dbReference>
<accession>A0A1D2NMT2</accession>
<dbReference type="GO" id="GO:0005762">
    <property type="term" value="C:mitochondrial large ribosomal subunit"/>
    <property type="evidence" value="ECO:0007669"/>
    <property type="project" value="TreeGrafter"/>
</dbReference>
<evidence type="ECO:0000256" key="10">
    <source>
        <dbReference type="ARBA" id="ARBA00049302"/>
    </source>
</evidence>
<evidence type="ECO:0000259" key="12">
    <source>
        <dbReference type="PROSITE" id="PS51686"/>
    </source>
</evidence>
<gene>
    <name evidence="13" type="ORF">Ocin01_00062</name>
</gene>
<dbReference type="GO" id="GO:0003723">
    <property type="term" value="F:RNA binding"/>
    <property type="evidence" value="ECO:0007669"/>
    <property type="project" value="UniProtKB-UniRule"/>
</dbReference>